<dbReference type="Pfam" id="PF00400">
    <property type="entry name" value="WD40"/>
    <property type="match status" value="5"/>
</dbReference>
<feature type="repeat" description="WD" evidence="1">
    <location>
        <begin position="216"/>
        <end position="244"/>
    </location>
</feature>
<evidence type="ECO:0000313" key="3">
    <source>
        <dbReference type="Proteomes" id="UP000053820"/>
    </source>
</evidence>
<dbReference type="SUPFAM" id="SSF50978">
    <property type="entry name" value="WD40 repeat-like"/>
    <property type="match status" value="1"/>
</dbReference>
<dbReference type="PANTHER" id="PTHR19879:SF9">
    <property type="entry name" value="TRANSCRIPTION INITIATION FACTOR TFIID SUBUNIT 5"/>
    <property type="match status" value="1"/>
</dbReference>
<keyword evidence="3" id="KW-1185">Reference proteome</keyword>
<evidence type="ECO:0000256" key="1">
    <source>
        <dbReference type="PROSITE-ProRule" id="PRU00221"/>
    </source>
</evidence>
<evidence type="ECO:0000313" key="2">
    <source>
        <dbReference type="EMBL" id="KIJ63836.1"/>
    </source>
</evidence>
<protein>
    <recommendedName>
        <fullName evidence="4">Anaphase-promoting complex subunit 4 WD40 domain-containing protein</fullName>
    </recommendedName>
</protein>
<feature type="repeat" description="WD" evidence="1">
    <location>
        <begin position="173"/>
        <end position="214"/>
    </location>
</feature>
<dbReference type="PANTHER" id="PTHR19879">
    <property type="entry name" value="TRANSCRIPTION INITIATION FACTOR TFIID"/>
    <property type="match status" value="1"/>
</dbReference>
<dbReference type="PROSITE" id="PS50294">
    <property type="entry name" value="WD_REPEATS_REGION"/>
    <property type="match status" value="2"/>
</dbReference>
<dbReference type="Gene3D" id="2.130.10.10">
    <property type="entry name" value="YVTN repeat-like/Quinoprotein amine dehydrogenase"/>
    <property type="match status" value="2"/>
</dbReference>
<dbReference type="SMART" id="SM00320">
    <property type="entry name" value="WD40"/>
    <property type="match status" value="5"/>
</dbReference>
<name>A0A0C9WEC9_9AGAM</name>
<dbReference type="InterPro" id="IPR001680">
    <property type="entry name" value="WD40_rpt"/>
</dbReference>
<sequence length="258" mass="27623">SISFFPDSRRLVHACLEPTLQLWDVDNGSPIGEPWEAEARPIVGLEWKDTVRVYSIAVSHAGDRVAAGLGDGRVQVWTAEGQVVSEWGQRIGKFESVSWSPDDLRVAGSANDGTCIVWEISSGNFIRILQGGVVTGYDVRVCFSPDGTKVATGNNSGISVWDSRTGDLLLGPWTDHDGSITALTWSPKGDLIISGSRDCTVQLWRSKDGVTLHDPLKEHGSTVASVAIHPNGRVFASGSHDGTVSSIVFSPDGRLLAS</sequence>
<dbReference type="InterPro" id="IPR015943">
    <property type="entry name" value="WD40/YVTN_repeat-like_dom_sf"/>
</dbReference>
<feature type="repeat" description="WD" evidence="1">
    <location>
        <begin position="96"/>
        <end position="128"/>
    </location>
</feature>
<dbReference type="PROSITE" id="PS50082">
    <property type="entry name" value="WD_REPEATS_2"/>
    <property type="match status" value="4"/>
</dbReference>
<dbReference type="EMBL" id="KN839849">
    <property type="protein sequence ID" value="KIJ63836.1"/>
    <property type="molecule type" value="Genomic_DNA"/>
</dbReference>
<feature type="non-terminal residue" evidence="2">
    <location>
        <position position="1"/>
    </location>
</feature>
<dbReference type="AlphaFoldDB" id="A0A0C9WEC9"/>
<dbReference type="OrthoDB" id="674604at2759"/>
<proteinExistence type="predicted"/>
<dbReference type="Proteomes" id="UP000053820">
    <property type="component" value="Unassembled WGS sequence"/>
</dbReference>
<dbReference type="HOGENOM" id="CLU_980246_0_0_1"/>
<gene>
    <name evidence="2" type="ORF">HYDPIDRAFT_155410</name>
</gene>
<feature type="repeat" description="WD" evidence="1">
    <location>
        <begin position="1"/>
        <end position="33"/>
    </location>
</feature>
<reference evidence="2 3" key="1">
    <citation type="submission" date="2014-04" db="EMBL/GenBank/DDBJ databases">
        <title>Evolutionary Origins and Diversification of the Mycorrhizal Mutualists.</title>
        <authorList>
            <consortium name="DOE Joint Genome Institute"/>
            <consortium name="Mycorrhizal Genomics Consortium"/>
            <person name="Kohler A."/>
            <person name="Kuo A."/>
            <person name="Nagy L.G."/>
            <person name="Floudas D."/>
            <person name="Copeland A."/>
            <person name="Barry K.W."/>
            <person name="Cichocki N."/>
            <person name="Veneault-Fourrey C."/>
            <person name="LaButti K."/>
            <person name="Lindquist E.A."/>
            <person name="Lipzen A."/>
            <person name="Lundell T."/>
            <person name="Morin E."/>
            <person name="Murat C."/>
            <person name="Riley R."/>
            <person name="Ohm R."/>
            <person name="Sun H."/>
            <person name="Tunlid A."/>
            <person name="Henrissat B."/>
            <person name="Grigoriev I.V."/>
            <person name="Hibbett D.S."/>
            <person name="Martin F."/>
        </authorList>
    </citation>
    <scope>NUCLEOTIDE SEQUENCE [LARGE SCALE GENOMIC DNA]</scope>
    <source>
        <strain evidence="2 3">MD-312</strain>
    </source>
</reference>
<feature type="non-terminal residue" evidence="2">
    <location>
        <position position="258"/>
    </location>
</feature>
<keyword evidence="1" id="KW-0853">WD repeat</keyword>
<organism evidence="2 3">
    <name type="scientific">Hydnomerulius pinastri MD-312</name>
    <dbReference type="NCBI Taxonomy" id="994086"/>
    <lineage>
        <taxon>Eukaryota</taxon>
        <taxon>Fungi</taxon>
        <taxon>Dikarya</taxon>
        <taxon>Basidiomycota</taxon>
        <taxon>Agaricomycotina</taxon>
        <taxon>Agaricomycetes</taxon>
        <taxon>Agaricomycetidae</taxon>
        <taxon>Boletales</taxon>
        <taxon>Boletales incertae sedis</taxon>
        <taxon>Leucogyrophana</taxon>
    </lineage>
</organism>
<evidence type="ECO:0008006" key="4">
    <source>
        <dbReference type="Google" id="ProtNLM"/>
    </source>
</evidence>
<dbReference type="InterPro" id="IPR036322">
    <property type="entry name" value="WD40_repeat_dom_sf"/>
</dbReference>
<accession>A0A0C9WEC9</accession>